<organism evidence="8 9">
    <name type="scientific">Salinicoccus kekensis</name>
    <dbReference type="NCBI Taxonomy" id="714307"/>
    <lineage>
        <taxon>Bacteria</taxon>
        <taxon>Bacillati</taxon>
        <taxon>Bacillota</taxon>
        <taxon>Bacilli</taxon>
        <taxon>Bacillales</taxon>
        <taxon>Staphylococcaceae</taxon>
        <taxon>Salinicoccus</taxon>
    </lineage>
</organism>
<comment type="similarity">
    <text evidence="6">Belongs to the TVP38/TMEM64 family.</text>
</comment>
<dbReference type="PANTHER" id="PTHR12677">
    <property type="entry name" value="GOLGI APPARATUS MEMBRANE PROTEIN TVP38-RELATED"/>
    <property type="match status" value="1"/>
</dbReference>
<feature type="transmembrane region" description="Helical" evidence="6">
    <location>
        <begin position="26"/>
        <end position="50"/>
    </location>
</feature>
<feature type="transmembrane region" description="Helical" evidence="6">
    <location>
        <begin position="139"/>
        <end position="160"/>
    </location>
</feature>
<dbReference type="Pfam" id="PF09335">
    <property type="entry name" value="VTT_dom"/>
    <property type="match status" value="1"/>
</dbReference>
<dbReference type="OrthoDB" id="1651121at2"/>
<feature type="transmembrane region" description="Helical" evidence="6">
    <location>
        <begin position="109"/>
        <end position="132"/>
    </location>
</feature>
<dbReference type="InterPro" id="IPR032816">
    <property type="entry name" value="VTT_dom"/>
</dbReference>
<dbReference type="RefSeq" id="WP_097042792.1">
    <property type="nucleotide sequence ID" value="NZ_OBQF01000007.1"/>
</dbReference>
<evidence type="ECO:0000313" key="9">
    <source>
        <dbReference type="Proteomes" id="UP000219412"/>
    </source>
</evidence>
<comment type="subcellular location">
    <subcellularLocation>
        <location evidence="1 6">Cell membrane</location>
        <topology evidence="1 6">Multi-pass membrane protein</topology>
    </subcellularLocation>
</comment>
<dbReference type="EMBL" id="OBQF01000007">
    <property type="protein sequence ID" value="SOC45043.1"/>
    <property type="molecule type" value="Genomic_DNA"/>
</dbReference>
<gene>
    <name evidence="8" type="ORF">SAMN05878391_2573</name>
</gene>
<accession>A0A285UTB8</accession>
<proteinExistence type="inferred from homology"/>
<sequence length="199" mass="22912">MERLIELFTTEEGIQSIFEQFEQFGILAGFLLVILEAFLPVLPLFAIVILNINSYGFLVGFTMSYSATVIGSFLVFLTVRFLFRNAAQRYIHKRENLERLLRFVDERGFTFAFIMLALPFTPTSVVNVIAALSNMRSEVYLLILVAAKLIMIGSMALVGYDITEFFNSPVRLVVSLLLLALLYFFSKWYQRYLNKKLKK</sequence>
<keyword evidence="4 6" id="KW-1133">Transmembrane helix</keyword>
<evidence type="ECO:0000256" key="3">
    <source>
        <dbReference type="ARBA" id="ARBA00022692"/>
    </source>
</evidence>
<dbReference type="GO" id="GO:0005886">
    <property type="term" value="C:plasma membrane"/>
    <property type="evidence" value="ECO:0007669"/>
    <property type="project" value="UniProtKB-SubCell"/>
</dbReference>
<name>A0A285UTB8_9STAP</name>
<evidence type="ECO:0000256" key="2">
    <source>
        <dbReference type="ARBA" id="ARBA00022475"/>
    </source>
</evidence>
<evidence type="ECO:0000256" key="6">
    <source>
        <dbReference type="RuleBase" id="RU366058"/>
    </source>
</evidence>
<dbReference type="AlphaFoldDB" id="A0A285UTB8"/>
<protein>
    <recommendedName>
        <fullName evidence="6">TVP38/TMEM64 family membrane protein</fullName>
    </recommendedName>
</protein>
<keyword evidence="9" id="KW-1185">Reference proteome</keyword>
<reference evidence="9" key="1">
    <citation type="submission" date="2017-08" db="EMBL/GenBank/DDBJ databases">
        <authorList>
            <person name="Varghese N."/>
            <person name="Submissions S."/>
        </authorList>
    </citation>
    <scope>NUCLEOTIDE SEQUENCE [LARGE SCALE GENOMIC DNA]</scope>
    <source>
        <strain evidence="9">DSM 23173</strain>
    </source>
</reference>
<evidence type="ECO:0000313" key="8">
    <source>
        <dbReference type="EMBL" id="SOC45043.1"/>
    </source>
</evidence>
<dbReference type="InterPro" id="IPR015414">
    <property type="entry name" value="TMEM64"/>
</dbReference>
<feature type="transmembrane region" description="Helical" evidence="6">
    <location>
        <begin position="172"/>
        <end position="189"/>
    </location>
</feature>
<keyword evidence="2 6" id="KW-1003">Cell membrane</keyword>
<dbReference type="Proteomes" id="UP000219412">
    <property type="component" value="Unassembled WGS sequence"/>
</dbReference>
<feature type="transmembrane region" description="Helical" evidence="6">
    <location>
        <begin position="57"/>
        <end position="83"/>
    </location>
</feature>
<keyword evidence="3 6" id="KW-0812">Transmembrane</keyword>
<dbReference type="PANTHER" id="PTHR12677:SF55">
    <property type="entry name" value="UNDECAPRENYL PHOSPHATE TRANSPORTER SAOUHSC_00901-RELATED"/>
    <property type="match status" value="1"/>
</dbReference>
<feature type="domain" description="VTT" evidence="7">
    <location>
        <begin position="43"/>
        <end position="160"/>
    </location>
</feature>
<evidence type="ECO:0000256" key="1">
    <source>
        <dbReference type="ARBA" id="ARBA00004651"/>
    </source>
</evidence>
<keyword evidence="5 6" id="KW-0472">Membrane</keyword>
<evidence type="ECO:0000256" key="4">
    <source>
        <dbReference type="ARBA" id="ARBA00022989"/>
    </source>
</evidence>
<evidence type="ECO:0000259" key="7">
    <source>
        <dbReference type="Pfam" id="PF09335"/>
    </source>
</evidence>
<evidence type="ECO:0000256" key="5">
    <source>
        <dbReference type="ARBA" id="ARBA00023136"/>
    </source>
</evidence>